<accession>A0A6J6ULN4</accession>
<proteinExistence type="predicted"/>
<dbReference type="Gene3D" id="3.90.1150.10">
    <property type="entry name" value="Aspartate Aminotransferase, domain 1"/>
    <property type="match status" value="1"/>
</dbReference>
<name>A0A6J6ULN4_9ZZZZ</name>
<dbReference type="Gene3D" id="3.40.640.10">
    <property type="entry name" value="Type I PLP-dependent aspartate aminotransferase-like (Major domain)"/>
    <property type="match status" value="1"/>
</dbReference>
<dbReference type="SUPFAM" id="SSF53383">
    <property type="entry name" value="PLP-dependent transferases"/>
    <property type="match status" value="1"/>
</dbReference>
<gene>
    <name evidence="3" type="ORF">UFOPK2872_00487</name>
</gene>
<dbReference type="Pfam" id="PF00266">
    <property type="entry name" value="Aminotran_5"/>
    <property type="match status" value="1"/>
</dbReference>
<reference evidence="3" key="1">
    <citation type="submission" date="2020-05" db="EMBL/GenBank/DDBJ databases">
        <authorList>
            <person name="Chiriac C."/>
            <person name="Salcher M."/>
            <person name="Ghai R."/>
            <person name="Kavagutti S V."/>
        </authorList>
    </citation>
    <scope>NUCLEOTIDE SEQUENCE</scope>
</reference>
<evidence type="ECO:0000313" key="3">
    <source>
        <dbReference type="EMBL" id="CAB4760871.1"/>
    </source>
</evidence>
<evidence type="ECO:0000256" key="1">
    <source>
        <dbReference type="ARBA" id="ARBA00022898"/>
    </source>
</evidence>
<organism evidence="3">
    <name type="scientific">freshwater metagenome</name>
    <dbReference type="NCBI Taxonomy" id="449393"/>
    <lineage>
        <taxon>unclassified sequences</taxon>
        <taxon>metagenomes</taxon>
        <taxon>ecological metagenomes</taxon>
    </lineage>
</organism>
<dbReference type="PANTHER" id="PTHR43092:SF2">
    <property type="entry name" value="HERCYNYLCYSTEINE SULFOXIDE LYASE"/>
    <property type="match status" value="1"/>
</dbReference>
<keyword evidence="1" id="KW-0663">Pyridoxal phosphate</keyword>
<feature type="domain" description="Aminotransferase class V" evidence="2">
    <location>
        <begin position="59"/>
        <end position="383"/>
    </location>
</feature>
<dbReference type="PANTHER" id="PTHR43092">
    <property type="entry name" value="L-CYSTEINE DESULFHYDRASE"/>
    <property type="match status" value="1"/>
</dbReference>
<dbReference type="AlphaFoldDB" id="A0A6J6ULN4"/>
<sequence length="392" mass="43244">MTSTNQWASKWQLDPTLAYLNHGSYGSVPNDVQQVQDGFRLQATRDPNRWFRFELPGLLDDARDTVAKWFGVPTQHFAFVPNASQGVITAVQALVNQCSVVQATPHLVATSLGYGGVLHGLEHIAKFSKCNYSIAQLVYPTEIDADVIAERINASIADKKSNVIVVLDHITSETGVLLPVSDVISLVRAKHPSAQFVIDAAHSAGMLQQPLPIGFDVWVGNLHKWLCAPQPAAALICGSQAIADIMVPLSPSWGYEKGFPGSFEWQGTSDYSAYLSVPSAIAFQEQWSWVERDFHNRSVVDSGAALLRSAWGTQPHIDSGVEAPWMRMVQLPLIQPWTKTEIETVVQKAGKQLKAECMCMTVREKTYVRISAHMYNEADQYEALTTLPQLLA</sequence>
<dbReference type="EMBL" id="CAEZZM010000041">
    <property type="protein sequence ID" value="CAB4760871.1"/>
    <property type="molecule type" value="Genomic_DNA"/>
</dbReference>
<dbReference type="InterPro" id="IPR015424">
    <property type="entry name" value="PyrdxlP-dep_Trfase"/>
</dbReference>
<protein>
    <submittedName>
        <fullName evidence="3">Unannotated protein</fullName>
    </submittedName>
</protein>
<dbReference type="InterPro" id="IPR015422">
    <property type="entry name" value="PyrdxlP-dep_Trfase_small"/>
</dbReference>
<evidence type="ECO:0000259" key="2">
    <source>
        <dbReference type="Pfam" id="PF00266"/>
    </source>
</evidence>
<dbReference type="InterPro" id="IPR015421">
    <property type="entry name" value="PyrdxlP-dep_Trfase_major"/>
</dbReference>
<dbReference type="InterPro" id="IPR000192">
    <property type="entry name" value="Aminotrans_V_dom"/>
</dbReference>